<comment type="function">
    <text evidence="1 12">DNA ligase that catalyzes the formation of phosphodiester linkages between 5'-phosphoryl and 3'-hydroxyl groups in double-stranded DNA using NAD as a coenzyme and as the energy source for the reaction. It is essential for DNA replication and repair of damaged DNA.</text>
</comment>
<comment type="similarity">
    <text evidence="12">Belongs to the NAD-dependent DNA ligase family. LigA subfamily.</text>
</comment>
<evidence type="ECO:0000256" key="9">
    <source>
        <dbReference type="ARBA" id="ARBA00023204"/>
    </source>
</evidence>
<comment type="cofactor">
    <cofactor evidence="12">
        <name>Mg(2+)</name>
        <dbReference type="ChEBI" id="CHEBI:18420"/>
    </cofactor>
    <cofactor evidence="12">
        <name>Mn(2+)</name>
        <dbReference type="ChEBI" id="CHEBI:29035"/>
    </cofactor>
</comment>
<proteinExistence type="inferred from homology"/>
<keyword evidence="2 12" id="KW-0436">Ligase</keyword>
<dbReference type="FunFam" id="1.10.150.20:FF:000006">
    <property type="entry name" value="DNA ligase"/>
    <property type="match status" value="1"/>
</dbReference>
<keyword evidence="4 12" id="KW-0479">Metal-binding</keyword>
<feature type="binding site" evidence="12">
    <location>
        <position position="116"/>
    </location>
    <ligand>
        <name>NAD(+)</name>
        <dbReference type="ChEBI" id="CHEBI:57540"/>
    </ligand>
</feature>
<keyword evidence="10 12" id="KW-0464">Manganese</keyword>
<dbReference type="InterPro" id="IPR010994">
    <property type="entry name" value="RuvA_2-like"/>
</dbReference>
<evidence type="ECO:0000313" key="14">
    <source>
        <dbReference type="EMBL" id="HIQ72509.1"/>
    </source>
</evidence>
<dbReference type="InterPro" id="IPR012340">
    <property type="entry name" value="NA-bd_OB-fold"/>
</dbReference>
<dbReference type="GO" id="GO:0046872">
    <property type="term" value="F:metal ion binding"/>
    <property type="evidence" value="ECO:0007669"/>
    <property type="project" value="UniProtKB-KW"/>
</dbReference>
<evidence type="ECO:0000256" key="6">
    <source>
        <dbReference type="ARBA" id="ARBA00022833"/>
    </source>
</evidence>
<dbReference type="GO" id="GO:0006260">
    <property type="term" value="P:DNA replication"/>
    <property type="evidence" value="ECO:0007669"/>
    <property type="project" value="UniProtKB-KW"/>
</dbReference>
<dbReference type="Gene3D" id="3.40.50.10190">
    <property type="entry name" value="BRCT domain"/>
    <property type="match status" value="1"/>
</dbReference>
<evidence type="ECO:0000256" key="8">
    <source>
        <dbReference type="ARBA" id="ARBA00023027"/>
    </source>
</evidence>
<evidence type="ECO:0000256" key="10">
    <source>
        <dbReference type="ARBA" id="ARBA00023211"/>
    </source>
</evidence>
<evidence type="ECO:0000256" key="4">
    <source>
        <dbReference type="ARBA" id="ARBA00022723"/>
    </source>
</evidence>
<dbReference type="CDD" id="cd00114">
    <property type="entry name" value="LIGANc"/>
    <property type="match status" value="1"/>
</dbReference>
<evidence type="ECO:0000256" key="12">
    <source>
        <dbReference type="HAMAP-Rule" id="MF_01588"/>
    </source>
</evidence>
<dbReference type="SUPFAM" id="SSF47781">
    <property type="entry name" value="RuvA domain 2-like"/>
    <property type="match status" value="1"/>
</dbReference>
<comment type="caution">
    <text evidence="14">The sequence shown here is derived from an EMBL/GenBank/DDBJ whole genome shotgun (WGS) entry which is preliminary data.</text>
</comment>
<accession>A0A9D0ZB72</accession>
<dbReference type="CDD" id="cd17748">
    <property type="entry name" value="BRCT_DNA_ligase_like"/>
    <property type="match status" value="1"/>
</dbReference>
<feature type="binding site" evidence="12">
    <location>
        <position position="173"/>
    </location>
    <ligand>
        <name>NAD(+)</name>
        <dbReference type="ChEBI" id="CHEBI:57540"/>
    </ligand>
</feature>
<dbReference type="NCBIfam" id="NF005932">
    <property type="entry name" value="PRK07956.1"/>
    <property type="match status" value="1"/>
</dbReference>
<comment type="catalytic activity">
    <reaction evidence="11 12">
        <text>NAD(+) + (deoxyribonucleotide)n-3'-hydroxyl + 5'-phospho-(deoxyribonucleotide)m = (deoxyribonucleotide)n+m + AMP + beta-nicotinamide D-nucleotide.</text>
        <dbReference type="EC" id="6.5.1.2"/>
    </reaction>
</comment>
<dbReference type="EC" id="6.5.1.2" evidence="12"/>
<dbReference type="EMBL" id="DVFJ01000036">
    <property type="protein sequence ID" value="HIQ72509.1"/>
    <property type="molecule type" value="Genomic_DNA"/>
</dbReference>
<dbReference type="Gene3D" id="1.10.150.20">
    <property type="entry name" value="5' to 3' exonuclease, C-terminal subdomain"/>
    <property type="match status" value="2"/>
</dbReference>
<keyword evidence="7 12" id="KW-0460">Magnesium</keyword>
<keyword evidence="9 12" id="KW-0234">DNA repair</keyword>
<dbReference type="SUPFAM" id="SSF56091">
    <property type="entry name" value="DNA ligase/mRNA capping enzyme, catalytic domain"/>
    <property type="match status" value="1"/>
</dbReference>
<evidence type="ECO:0000256" key="11">
    <source>
        <dbReference type="ARBA" id="ARBA00034005"/>
    </source>
</evidence>
<keyword evidence="6 12" id="KW-0862">Zinc</keyword>
<dbReference type="GO" id="GO:0006281">
    <property type="term" value="P:DNA repair"/>
    <property type="evidence" value="ECO:0007669"/>
    <property type="project" value="UniProtKB-KW"/>
</dbReference>
<dbReference type="PROSITE" id="PS50172">
    <property type="entry name" value="BRCT"/>
    <property type="match status" value="1"/>
</dbReference>
<feature type="binding site" evidence="12">
    <location>
        <position position="139"/>
    </location>
    <ligand>
        <name>NAD(+)</name>
        <dbReference type="ChEBI" id="CHEBI:57540"/>
    </ligand>
</feature>
<dbReference type="AlphaFoldDB" id="A0A9D0ZB72"/>
<name>A0A9D0ZB72_9FIRM</name>
<dbReference type="SMART" id="SM00278">
    <property type="entry name" value="HhH1"/>
    <property type="match status" value="4"/>
</dbReference>
<dbReference type="Pfam" id="PF14520">
    <property type="entry name" value="HHH_5"/>
    <property type="match status" value="1"/>
</dbReference>
<feature type="binding site" evidence="12">
    <location>
        <position position="425"/>
    </location>
    <ligand>
        <name>Zn(2+)</name>
        <dbReference type="ChEBI" id="CHEBI:29105"/>
    </ligand>
</feature>
<dbReference type="PANTHER" id="PTHR23389:SF9">
    <property type="entry name" value="DNA LIGASE"/>
    <property type="match status" value="1"/>
</dbReference>
<dbReference type="InterPro" id="IPR013840">
    <property type="entry name" value="DNAligase_N"/>
</dbReference>
<keyword evidence="3 12" id="KW-0235">DNA replication</keyword>
<dbReference type="InterPro" id="IPR003583">
    <property type="entry name" value="Hlx-hairpin-Hlx_DNA-bd_motif"/>
</dbReference>
<reference evidence="14" key="2">
    <citation type="journal article" date="2021" name="PeerJ">
        <title>Extensive microbial diversity within the chicken gut microbiome revealed by metagenomics and culture.</title>
        <authorList>
            <person name="Gilroy R."/>
            <person name="Ravi A."/>
            <person name="Getino M."/>
            <person name="Pursley I."/>
            <person name="Horton D.L."/>
            <person name="Alikhan N.F."/>
            <person name="Baker D."/>
            <person name="Gharbi K."/>
            <person name="Hall N."/>
            <person name="Watson M."/>
            <person name="Adriaenssens E.M."/>
            <person name="Foster-Nyarko E."/>
            <person name="Jarju S."/>
            <person name="Secka A."/>
            <person name="Antonio M."/>
            <person name="Oren A."/>
            <person name="Chaudhuri R.R."/>
            <person name="La Ragione R."/>
            <person name="Hildebrand F."/>
            <person name="Pallen M.J."/>
        </authorList>
    </citation>
    <scope>NUCLEOTIDE SEQUENCE</scope>
    <source>
        <strain evidence="14">ChiSxjej2B14-6234</strain>
    </source>
</reference>
<feature type="binding site" evidence="12">
    <location>
        <position position="403"/>
    </location>
    <ligand>
        <name>Zn(2+)</name>
        <dbReference type="ChEBI" id="CHEBI:29105"/>
    </ligand>
</feature>
<dbReference type="HAMAP" id="MF_01588">
    <property type="entry name" value="DNA_ligase_A"/>
    <property type="match status" value="1"/>
</dbReference>
<dbReference type="InterPro" id="IPR036420">
    <property type="entry name" value="BRCT_dom_sf"/>
</dbReference>
<dbReference type="InterPro" id="IPR001357">
    <property type="entry name" value="BRCT_dom"/>
</dbReference>
<keyword evidence="5 12" id="KW-0227">DNA damage</keyword>
<dbReference type="InterPro" id="IPR013839">
    <property type="entry name" value="DNAligase_adenylation"/>
</dbReference>
<feature type="binding site" evidence="12">
    <location>
        <position position="285"/>
    </location>
    <ligand>
        <name>NAD(+)</name>
        <dbReference type="ChEBI" id="CHEBI:57540"/>
    </ligand>
</feature>
<dbReference type="Gene3D" id="2.40.50.140">
    <property type="entry name" value="Nucleic acid-binding proteins"/>
    <property type="match status" value="1"/>
</dbReference>
<gene>
    <name evidence="12 14" type="primary">ligA</name>
    <name evidence="14" type="ORF">IAB73_09935</name>
</gene>
<dbReference type="PIRSF" id="PIRSF001604">
    <property type="entry name" value="LigA"/>
    <property type="match status" value="1"/>
</dbReference>
<sequence length="665" mass="73324">MDDMQRMQSLVDRLNETAYAYYVLDNPTISDAQWDALYDELTALEARTGVRLEDSPTRRVGGEPVSAFEPHRHLARLWSLGKAQREGEVLDWCQRCEKLRDAMEGDDRPPLSFAVEYKLDGLTINLTYEGGLLVGAATRGNGEVGEEILQQARTIRTIPARIPFTGRMEVQGEGIMRLSALEAYNRTADEPLKNARNAAAGALRNLDPQVTAARRLDAFFYQVGYIEGRTFADQAEMIDFLRENRFQVSPYLRYAPTIGEAMEAVREVESRRESLDFLIDGAVIKVASFALRDAMGYTDKFPRWALAYKFPAQETVTRLEDVTWELGRTGKLTPLAHLSPVDIGGVTVQRATLNNVGDIRKKQVRIGADVWIRRSNDVIPEIMGVVEGGGAAEQREIEPPQVCPACGQPLTQRGAHLFCLNRVSCRPQAVARLAHFASRDAMDIEAFSEKTAELFYDELGVRDPADLYALDEAQMLPLKGFGPKKAEKLLSELQKSKDCALDAFIYALGIPNVGRKTARDLAGAFGSLQALREATAERLVEIEDIGEIVASSIVEFFAFDENNALVDRLLTSGVHPRNGQPQTKSDVFAQKTFVLTGTLPSLTRAEAEEIIRQHGGSATGSVSKKTSYVLAGENAGSKLDKARSLGIPVIDEATFLQMASGKTDA</sequence>
<dbReference type="Proteomes" id="UP000886887">
    <property type="component" value="Unassembled WGS sequence"/>
</dbReference>
<evidence type="ECO:0000256" key="5">
    <source>
        <dbReference type="ARBA" id="ARBA00022763"/>
    </source>
</evidence>
<dbReference type="InterPro" id="IPR004150">
    <property type="entry name" value="NAD_DNA_ligase_OB"/>
</dbReference>
<reference evidence="14" key="1">
    <citation type="submission" date="2020-10" db="EMBL/GenBank/DDBJ databases">
        <authorList>
            <person name="Gilroy R."/>
        </authorList>
    </citation>
    <scope>NUCLEOTIDE SEQUENCE</scope>
    <source>
        <strain evidence="14">ChiSxjej2B14-6234</strain>
    </source>
</reference>
<evidence type="ECO:0000256" key="3">
    <source>
        <dbReference type="ARBA" id="ARBA00022705"/>
    </source>
</evidence>
<organism evidence="14 15">
    <name type="scientific">Candidatus Onthenecus intestinigallinarum</name>
    <dbReference type="NCBI Taxonomy" id="2840875"/>
    <lineage>
        <taxon>Bacteria</taxon>
        <taxon>Bacillati</taxon>
        <taxon>Bacillota</taxon>
        <taxon>Clostridia</taxon>
        <taxon>Eubacteriales</taxon>
        <taxon>Candidatus Onthenecus</taxon>
    </lineage>
</organism>
<evidence type="ECO:0000313" key="15">
    <source>
        <dbReference type="Proteomes" id="UP000886887"/>
    </source>
</evidence>
<feature type="binding site" evidence="12">
    <location>
        <position position="406"/>
    </location>
    <ligand>
        <name>Zn(2+)</name>
        <dbReference type="ChEBI" id="CHEBI:29105"/>
    </ligand>
</feature>
<dbReference type="SMART" id="SM00532">
    <property type="entry name" value="LIGANc"/>
    <property type="match status" value="1"/>
</dbReference>
<feature type="binding site" evidence="12">
    <location>
        <begin position="79"/>
        <end position="80"/>
    </location>
    <ligand>
        <name>NAD(+)</name>
        <dbReference type="ChEBI" id="CHEBI:57540"/>
    </ligand>
</feature>
<dbReference type="Pfam" id="PF01653">
    <property type="entry name" value="DNA_ligase_aden"/>
    <property type="match status" value="1"/>
</dbReference>
<feature type="domain" description="BRCT" evidence="13">
    <location>
        <begin position="583"/>
        <end position="652"/>
    </location>
</feature>
<dbReference type="GO" id="GO:0003911">
    <property type="term" value="F:DNA ligase (NAD+) activity"/>
    <property type="evidence" value="ECO:0007669"/>
    <property type="project" value="UniProtKB-UniRule"/>
</dbReference>
<dbReference type="InterPro" id="IPR041663">
    <property type="entry name" value="DisA/LigA_HHH"/>
</dbReference>
<evidence type="ECO:0000256" key="2">
    <source>
        <dbReference type="ARBA" id="ARBA00022598"/>
    </source>
</evidence>
<evidence type="ECO:0000256" key="7">
    <source>
        <dbReference type="ARBA" id="ARBA00022842"/>
    </source>
</evidence>
<dbReference type="Pfam" id="PF00533">
    <property type="entry name" value="BRCT"/>
    <property type="match status" value="1"/>
</dbReference>
<dbReference type="Gene3D" id="1.10.287.610">
    <property type="entry name" value="Helix hairpin bin"/>
    <property type="match status" value="1"/>
</dbReference>
<dbReference type="SUPFAM" id="SSF50249">
    <property type="entry name" value="Nucleic acid-binding proteins"/>
    <property type="match status" value="1"/>
</dbReference>
<dbReference type="SMART" id="SM00292">
    <property type="entry name" value="BRCT"/>
    <property type="match status" value="1"/>
</dbReference>
<dbReference type="GO" id="GO:0003677">
    <property type="term" value="F:DNA binding"/>
    <property type="evidence" value="ECO:0007669"/>
    <property type="project" value="InterPro"/>
</dbReference>
<evidence type="ECO:0000256" key="1">
    <source>
        <dbReference type="ARBA" id="ARBA00004067"/>
    </source>
</evidence>
<keyword evidence="8 12" id="KW-0520">NAD</keyword>
<dbReference type="GO" id="GO:0005829">
    <property type="term" value="C:cytosol"/>
    <property type="evidence" value="ECO:0007669"/>
    <property type="project" value="TreeGrafter"/>
</dbReference>
<feature type="binding site" evidence="12">
    <location>
        <position position="419"/>
    </location>
    <ligand>
        <name>Zn(2+)</name>
        <dbReference type="ChEBI" id="CHEBI:29105"/>
    </ligand>
</feature>
<evidence type="ECO:0000259" key="13">
    <source>
        <dbReference type="PROSITE" id="PS50172"/>
    </source>
</evidence>
<dbReference type="Gene3D" id="3.30.470.30">
    <property type="entry name" value="DNA ligase/mRNA capping enzyme"/>
    <property type="match status" value="1"/>
</dbReference>
<protein>
    <recommendedName>
        <fullName evidence="12">DNA ligase</fullName>
        <ecNumber evidence="12">6.5.1.2</ecNumber>
    </recommendedName>
    <alternativeName>
        <fullName evidence="12">Polydeoxyribonucleotide synthase [NAD(+)]</fullName>
    </alternativeName>
</protein>
<dbReference type="Pfam" id="PF12826">
    <property type="entry name" value="HHH_2"/>
    <property type="match status" value="1"/>
</dbReference>
<dbReference type="SUPFAM" id="SSF52113">
    <property type="entry name" value="BRCT domain"/>
    <property type="match status" value="1"/>
</dbReference>
<dbReference type="InterPro" id="IPR001679">
    <property type="entry name" value="DNA_ligase"/>
</dbReference>
<feature type="active site" description="N6-AMP-lysine intermediate" evidence="12">
    <location>
        <position position="118"/>
    </location>
</feature>
<comment type="caution">
    <text evidence="12">Lacks conserved residue(s) required for the propagation of feature annotation.</text>
</comment>
<feature type="binding site" evidence="12">
    <location>
        <position position="309"/>
    </location>
    <ligand>
        <name>NAD(+)</name>
        <dbReference type="ChEBI" id="CHEBI:57540"/>
    </ligand>
</feature>
<dbReference type="NCBIfam" id="TIGR00575">
    <property type="entry name" value="dnlj"/>
    <property type="match status" value="1"/>
</dbReference>
<dbReference type="PANTHER" id="PTHR23389">
    <property type="entry name" value="CHROMOSOME TRANSMISSION FIDELITY FACTOR 18"/>
    <property type="match status" value="1"/>
</dbReference>
<dbReference type="Pfam" id="PF03120">
    <property type="entry name" value="OB_DNA_ligase"/>
    <property type="match status" value="1"/>
</dbReference>